<dbReference type="GO" id="GO:0006352">
    <property type="term" value="P:DNA-templated transcription initiation"/>
    <property type="evidence" value="ECO:0007669"/>
    <property type="project" value="InterPro"/>
</dbReference>
<evidence type="ECO:0000259" key="5">
    <source>
        <dbReference type="Pfam" id="PF04542"/>
    </source>
</evidence>
<dbReference type="RefSeq" id="WP_114728110.1">
    <property type="nucleotide sequence ID" value="NZ_BJMI01000017.1"/>
</dbReference>
<keyword evidence="2" id="KW-0805">Transcription regulation</keyword>
<dbReference type="AlphaFoldDB" id="A0A370G0K4"/>
<feature type="domain" description="RNA polymerase sigma-70 region 2" evidence="5">
    <location>
        <begin position="11"/>
        <end position="76"/>
    </location>
</feature>
<dbReference type="SUPFAM" id="SSF88659">
    <property type="entry name" value="Sigma3 and sigma4 domains of RNA polymerase sigma factors"/>
    <property type="match status" value="1"/>
</dbReference>
<comment type="similarity">
    <text evidence="1">Belongs to the sigma-70 factor family. ECF subfamily.</text>
</comment>
<dbReference type="InterPro" id="IPR014284">
    <property type="entry name" value="RNA_pol_sigma-70_dom"/>
</dbReference>
<dbReference type="EMBL" id="QQAW01000008">
    <property type="protein sequence ID" value="RDI36750.1"/>
    <property type="molecule type" value="Genomic_DNA"/>
</dbReference>
<reference evidence="7 10" key="2">
    <citation type="submission" date="2020-04" db="EMBL/GenBank/DDBJ databases">
        <title>Description of novel Gluconacetobacter.</title>
        <authorList>
            <person name="Sombolestani A."/>
        </authorList>
    </citation>
    <scope>NUCLEOTIDE SEQUENCE [LARGE SCALE GENOMIC DNA]</scope>
    <source>
        <strain evidence="7 10">LMG 1382</strain>
    </source>
</reference>
<dbReference type="InterPro" id="IPR013249">
    <property type="entry name" value="RNA_pol_sigma70_r4_t2"/>
</dbReference>
<dbReference type="SUPFAM" id="SSF88946">
    <property type="entry name" value="Sigma2 domain of RNA polymerase sigma factors"/>
    <property type="match status" value="1"/>
</dbReference>
<dbReference type="InterPro" id="IPR036388">
    <property type="entry name" value="WH-like_DNA-bd_sf"/>
</dbReference>
<evidence type="ECO:0000313" key="7">
    <source>
        <dbReference type="EMBL" id="MBB2187208.1"/>
    </source>
</evidence>
<keyword evidence="3" id="KW-0731">Sigma factor</keyword>
<dbReference type="EMBL" id="JABEQI010000007">
    <property type="protein sequence ID" value="MBB2187208.1"/>
    <property type="molecule type" value="Genomic_DNA"/>
</dbReference>
<dbReference type="InterPro" id="IPR007627">
    <property type="entry name" value="RNA_pol_sigma70_r2"/>
</dbReference>
<evidence type="ECO:0000259" key="6">
    <source>
        <dbReference type="Pfam" id="PF08281"/>
    </source>
</evidence>
<organism evidence="8 9">
    <name type="scientific">Gluconacetobacter liquefaciens</name>
    <name type="common">Acetobacter liquefaciens</name>
    <dbReference type="NCBI Taxonomy" id="89584"/>
    <lineage>
        <taxon>Bacteria</taxon>
        <taxon>Pseudomonadati</taxon>
        <taxon>Pseudomonadota</taxon>
        <taxon>Alphaproteobacteria</taxon>
        <taxon>Acetobacterales</taxon>
        <taxon>Acetobacteraceae</taxon>
        <taxon>Gluconacetobacter</taxon>
    </lineage>
</organism>
<dbReference type="InterPro" id="IPR013325">
    <property type="entry name" value="RNA_pol_sigma_r2"/>
</dbReference>
<sequence>MASWGKTFSLLFRAHRKPLEAALRKRAAPGESVPDLVMDVFTRAYAAGPRATPDEQVRALYTAARNAAYDAYRHNRIVAASADTLADLHPEADHRDPEAHVAARETLDVVDQALAALSPRCREIFILRRVHGQTSADIARRFGISVSAVEKHVARALRACQKALEDAHR</sequence>
<evidence type="ECO:0000256" key="2">
    <source>
        <dbReference type="ARBA" id="ARBA00023015"/>
    </source>
</evidence>
<keyword evidence="9" id="KW-1185">Reference proteome</keyword>
<dbReference type="InterPro" id="IPR013324">
    <property type="entry name" value="RNA_pol_sigma_r3/r4-like"/>
</dbReference>
<comment type="caution">
    <text evidence="8">The sequence shown here is derived from an EMBL/GenBank/DDBJ whole genome shotgun (WGS) entry which is preliminary data.</text>
</comment>
<name>A0A370G0K4_GLULI</name>
<dbReference type="Gene3D" id="1.10.1740.10">
    <property type="match status" value="1"/>
</dbReference>
<dbReference type="Proteomes" id="UP000254958">
    <property type="component" value="Unassembled WGS sequence"/>
</dbReference>
<dbReference type="GO" id="GO:0016987">
    <property type="term" value="F:sigma factor activity"/>
    <property type="evidence" value="ECO:0007669"/>
    <property type="project" value="UniProtKB-KW"/>
</dbReference>
<evidence type="ECO:0000313" key="8">
    <source>
        <dbReference type="EMBL" id="RDI36750.1"/>
    </source>
</evidence>
<evidence type="ECO:0000256" key="1">
    <source>
        <dbReference type="ARBA" id="ARBA00010641"/>
    </source>
</evidence>
<dbReference type="InterPro" id="IPR039425">
    <property type="entry name" value="RNA_pol_sigma-70-like"/>
</dbReference>
<dbReference type="Gene3D" id="1.10.10.10">
    <property type="entry name" value="Winged helix-like DNA-binding domain superfamily/Winged helix DNA-binding domain"/>
    <property type="match status" value="1"/>
</dbReference>
<dbReference type="PANTHER" id="PTHR43133:SF63">
    <property type="entry name" value="RNA POLYMERASE SIGMA FACTOR FECI-RELATED"/>
    <property type="match status" value="1"/>
</dbReference>
<dbReference type="PANTHER" id="PTHR43133">
    <property type="entry name" value="RNA POLYMERASE ECF-TYPE SIGMA FACTO"/>
    <property type="match status" value="1"/>
</dbReference>
<dbReference type="OrthoDB" id="9794372at2"/>
<protein>
    <submittedName>
        <fullName evidence="8">RNA polymerase sigma-70 factor (ECF subfamily)</fullName>
    </submittedName>
    <submittedName>
        <fullName evidence="7">Sigma-70 family RNA polymerase sigma factor</fullName>
    </submittedName>
</protein>
<dbReference type="Proteomes" id="UP000562982">
    <property type="component" value="Unassembled WGS sequence"/>
</dbReference>
<dbReference type="CDD" id="cd06171">
    <property type="entry name" value="Sigma70_r4"/>
    <property type="match status" value="1"/>
</dbReference>
<dbReference type="NCBIfam" id="TIGR02937">
    <property type="entry name" value="sigma70-ECF"/>
    <property type="match status" value="1"/>
</dbReference>
<dbReference type="GO" id="GO:0003677">
    <property type="term" value="F:DNA binding"/>
    <property type="evidence" value="ECO:0007669"/>
    <property type="project" value="InterPro"/>
</dbReference>
<feature type="domain" description="RNA polymerase sigma factor 70 region 4 type 2" evidence="6">
    <location>
        <begin position="109"/>
        <end position="160"/>
    </location>
</feature>
<evidence type="ECO:0000313" key="10">
    <source>
        <dbReference type="Proteomes" id="UP000562982"/>
    </source>
</evidence>
<evidence type="ECO:0000256" key="3">
    <source>
        <dbReference type="ARBA" id="ARBA00023082"/>
    </source>
</evidence>
<dbReference type="Pfam" id="PF04542">
    <property type="entry name" value="Sigma70_r2"/>
    <property type="match status" value="1"/>
</dbReference>
<keyword evidence="4" id="KW-0804">Transcription</keyword>
<evidence type="ECO:0000313" key="9">
    <source>
        <dbReference type="Proteomes" id="UP000254958"/>
    </source>
</evidence>
<gene>
    <name evidence="8" type="ORF">C7453_10841</name>
    <name evidence="7" type="ORF">HLH32_12605</name>
</gene>
<proteinExistence type="inferred from homology"/>
<dbReference type="Pfam" id="PF08281">
    <property type="entry name" value="Sigma70_r4_2"/>
    <property type="match status" value="1"/>
</dbReference>
<accession>A0A370G0K4</accession>
<reference evidence="8 9" key="1">
    <citation type="submission" date="2018-07" db="EMBL/GenBank/DDBJ databases">
        <title>Genomic Encyclopedia of Type Strains, Phase IV (KMG-IV): sequencing the most valuable type-strain genomes for metagenomic binning, comparative biology and taxonomic classification.</title>
        <authorList>
            <person name="Goeker M."/>
        </authorList>
    </citation>
    <scope>NUCLEOTIDE SEQUENCE [LARGE SCALE GENOMIC DNA]</scope>
    <source>
        <strain evidence="8 9">DSM 5603</strain>
    </source>
</reference>
<evidence type="ECO:0000256" key="4">
    <source>
        <dbReference type="ARBA" id="ARBA00023163"/>
    </source>
</evidence>